<dbReference type="SUPFAM" id="SSF51120">
    <property type="entry name" value="beta-Roll"/>
    <property type="match status" value="4"/>
</dbReference>
<dbReference type="STRING" id="670154.SAMN04488002_3702"/>
<comment type="subcellular location">
    <subcellularLocation>
        <location evidence="1">Membrane</location>
    </subcellularLocation>
    <subcellularLocation>
        <location evidence="2">Secreted</location>
    </subcellularLocation>
</comment>
<dbReference type="InterPro" id="IPR001343">
    <property type="entry name" value="Hemolysn_Ca-bd"/>
</dbReference>
<evidence type="ECO:0000256" key="7">
    <source>
        <dbReference type="ARBA" id="ARBA00023136"/>
    </source>
</evidence>
<evidence type="ECO:0000313" key="8">
    <source>
        <dbReference type="EMBL" id="SFR64558.1"/>
    </source>
</evidence>
<keyword evidence="9" id="KW-1185">Reference proteome</keyword>
<keyword evidence="4" id="KW-0800">Toxin</keyword>
<dbReference type="AlphaFoldDB" id="A0A1I6ICX4"/>
<evidence type="ECO:0000256" key="1">
    <source>
        <dbReference type="ARBA" id="ARBA00004370"/>
    </source>
</evidence>
<dbReference type="GO" id="GO:0005576">
    <property type="term" value="C:extracellular region"/>
    <property type="evidence" value="ECO:0007669"/>
    <property type="project" value="UniProtKB-SubCell"/>
</dbReference>
<dbReference type="InterPro" id="IPR050557">
    <property type="entry name" value="RTX_toxin/Mannuronan_C5-epim"/>
</dbReference>
<dbReference type="PANTHER" id="PTHR38340">
    <property type="entry name" value="S-LAYER PROTEIN"/>
    <property type="match status" value="1"/>
</dbReference>
<reference evidence="9" key="1">
    <citation type="submission" date="2016-10" db="EMBL/GenBank/DDBJ databases">
        <authorList>
            <person name="Varghese N."/>
            <person name="Submissions S."/>
        </authorList>
    </citation>
    <scope>NUCLEOTIDE SEQUENCE [LARGE SCALE GENOMIC DNA]</scope>
    <source>
        <strain evidence="9">DSM 26921</strain>
    </source>
</reference>
<evidence type="ECO:0000256" key="5">
    <source>
        <dbReference type="ARBA" id="ARBA00022737"/>
    </source>
</evidence>
<dbReference type="PRINTS" id="PR01488">
    <property type="entry name" value="RTXTOXINA"/>
</dbReference>
<dbReference type="InterPro" id="IPR018511">
    <property type="entry name" value="Hemolysin-typ_Ca-bd_CS"/>
</dbReference>
<dbReference type="Gene3D" id="2.150.10.10">
    <property type="entry name" value="Serralysin-like metalloprotease, C-terminal"/>
    <property type="match status" value="4"/>
</dbReference>
<keyword evidence="6" id="KW-0843">Virulence</keyword>
<evidence type="ECO:0000256" key="3">
    <source>
        <dbReference type="ARBA" id="ARBA00022525"/>
    </source>
</evidence>
<gene>
    <name evidence="8" type="ORF">SAMN04488002_3702</name>
</gene>
<keyword evidence="7" id="KW-0472">Membrane</keyword>
<dbReference type="GO" id="GO:0016020">
    <property type="term" value="C:membrane"/>
    <property type="evidence" value="ECO:0007669"/>
    <property type="project" value="UniProtKB-SubCell"/>
</dbReference>
<evidence type="ECO:0000313" key="9">
    <source>
        <dbReference type="Proteomes" id="UP000199658"/>
    </source>
</evidence>
<keyword evidence="5" id="KW-0677">Repeat</keyword>
<evidence type="ECO:0000256" key="4">
    <source>
        <dbReference type="ARBA" id="ARBA00022656"/>
    </source>
</evidence>
<evidence type="ECO:0000256" key="6">
    <source>
        <dbReference type="ARBA" id="ARBA00023026"/>
    </source>
</evidence>
<dbReference type="InterPro" id="IPR003995">
    <property type="entry name" value="RTX_toxin_determinant-A"/>
</dbReference>
<sequence>MKCHAFATSRPNPRASELQNVTKVELGVHMTSIQLRDVITVTDGDAPLSGITVVETALGDSIIALDANSGVAQRISISPTSGLAVQTLIATGGALDYSGAVFRQMTLNGVPTLFSLSDGYSAVQTYAIGADGTLAPPVTLEGSLGQAFSDIATIETGGTQMFIASHEASGKLTSFIVSAAGQMQILATLPESDDAGDISAIATATVAGQPLVLVASATQDSLTSFTLAPDGSLTQTDSRGAVDGLGINGPSDIKIVDLDGETFAVLAATQTSSLSVLQLAADGQMTLTDHINDNQFTRFQSVSKVETLVTGNKAFVLVGGMDDGLTLLMLLPDGTLQHLSSLAQTEINQLEDVTDIGMSIDGDQLRLFAYGQGNGAFSYFTYDISSLGDIVQAGSGGGAVSGGVLDDIILDGAGSDDLTGDAGADLFALTADGQPDLISDFQVGVDKLDLSRWGQVYSMEALTFTPLSNGIRIEFGSESLTVLSNDGRALTQSDFATQDVFTLNHTAASLHAGDNSAAIEGIVLGTEDDDILEGTSGDDVMRGLSGDDIFLYSAGIDQFDGGSGIDEVAFFDSATAVVVNLASAGENGGAAAGYSLTAIENIGGSEFDDHLTGDGFANQLIGWGGDDVLFGLGGDDVLAGGDGDDWLNGGLGADTLAGGGGTDTADYANATQGVRVDPRHLYLNLGEAFGDRYIAIENFSGGAFDDNLRGTTGANVIHGLDGNDWLFGRWGNDTLYGGDGDDVLMGGADADAHFGGAGRDRADYRESAVGIRVDLMIPSLSTGIAVGDTYDSIEDLAGGYASDNLRGDHNDNMLIGRSGDDVLFGRDGADILDGGDGNDTLYGGDGADVFLFTGGNDSVMDFVAADGDTLRIDAGMLEGQPLSSFGHIVAGGVQFDFGGENILEVFGAVTLEVSYDIIN</sequence>
<dbReference type="EMBL" id="FOYO01000002">
    <property type="protein sequence ID" value="SFR64558.1"/>
    <property type="molecule type" value="Genomic_DNA"/>
</dbReference>
<name>A0A1I6ICX4_9RHOB</name>
<organism evidence="8 9">
    <name type="scientific">Litoreibacter janthinus</name>
    <dbReference type="NCBI Taxonomy" id="670154"/>
    <lineage>
        <taxon>Bacteria</taxon>
        <taxon>Pseudomonadati</taxon>
        <taxon>Pseudomonadota</taxon>
        <taxon>Alphaproteobacteria</taxon>
        <taxon>Rhodobacterales</taxon>
        <taxon>Roseobacteraceae</taxon>
        <taxon>Litoreibacter</taxon>
    </lineage>
</organism>
<dbReference type="PANTHER" id="PTHR38340:SF1">
    <property type="entry name" value="S-LAYER PROTEIN"/>
    <property type="match status" value="1"/>
</dbReference>
<evidence type="ECO:0000256" key="2">
    <source>
        <dbReference type="ARBA" id="ARBA00004613"/>
    </source>
</evidence>
<dbReference type="Proteomes" id="UP000199658">
    <property type="component" value="Unassembled WGS sequence"/>
</dbReference>
<keyword evidence="3" id="KW-0964">Secreted</keyword>
<dbReference type="GO" id="GO:0005509">
    <property type="term" value="F:calcium ion binding"/>
    <property type="evidence" value="ECO:0007669"/>
    <property type="project" value="InterPro"/>
</dbReference>
<dbReference type="GO" id="GO:0090729">
    <property type="term" value="F:toxin activity"/>
    <property type="evidence" value="ECO:0007669"/>
    <property type="project" value="UniProtKB-KW"/>
</dbReference>
<accession>A0A1I6ICX4</accession>
<dbReference type="PRINTS" id="PR00313">
    <property type="entry name" value="CABNDNGRPT"/>
</dbReference>
<protein>
    <submittedName>
        <fullName evidence="8">Ca2+-binding protein, RTX toxin-related</fullName>
    </submittedName>
</protein>
<proteinExistence type="predicted"/>
<dbReference type="InterPro" id="IPR011049">
    <property type="entry name" value="Serralysin-like_metalloprot_C"/>
</dbReference>
<dbReference type="Pfam" id="PF00353">
    <property type="entry name" value="HemolysinCabind"/>
    <property type="match status" value="6"/>
</dbReference>
<dbReference type="PROSITE" id="PS00330">
    <property type="entry name" value="HEMOLYSIN_CALCIUM"/>
    <property type="match status" value="5"/>
</dbReference>